<proteinExistence type="predicted"/>
<feature type="compositionally biased region" description="Basic residues" evidence="1">
    <location>
        <begin position="25"/>
        <end position="43"/>
    </location>
</feature>
<protein>
    <submittedName>
        <fullName evidence="2">Uncharacterized protein</fullName>
    </submittedName>
</protein>
<feature type="region of interest" description="Disordered" evidence="1">
    <location>
        <begin position="15"/>
        <end position="43"/>
    </location>
</feature>
<keyword evidence="2" id="KW-0614">Plasmid</keyword>
<geneLocation type="plasmid" evidence="2">
    <name>pKPN-QL24</name>
</geneLocation>
<dbReference type="EMBL" id="MH263654">
    <property type="protein sequence ID" value="AWM64293.1"/>
    <property type="molecule type" value="Genomic_DNA"/>
</dbReference>
<dbReference type="AlphaFoldDB" id="A0A2U8T267"/>
<sequence>MTADQLAFSKPLRYDGYLGREAHPAPRRGGKGLSHHGRERVSL</sequence>
<reference evidence="2" key="1">
    <citation type="submission" date="2018-04" db="EMBL/GenBank/DDBJ databases">
        <title>Outbreak of blaKPC-2 Positive Klebsiella pneumoniae ST11 in a neonate Unit in China.</title>
        <authorList>
            <person name="Dong D."/>
            <person name="Jia N."/>
            <person name="Zhang H."/>
            <person name="Zhao H."/>
            <person name="Liu Z."/>
            <person name="Zhu Y."/>
        </authorList>
    </citation>
    <scope>NUCLEOTIDE SEQUENCE</scope>
    <source>
        <strain evidence="2">QL24</strain>
        <plasmid evidence="2">pKPN-QL24</plasmid>
    </source>
</reference>
<accession>A0A2U8T267</accession>
<name>A0A2U8T267_KLEPN</name>
<evidence type="ECO:0000256" key="1">
    <source>
        <dbReference type="SAM" id="MobiDB-lite"/>
    </source>
</evidence>
<evidence type="ECO:0000313" key="2">
    <source>
        <dbReference type="EMBL" id="AWM64293.1"/>
    </source>
</evidence>
<organism evidence="2">
    <name type="scientific">Klebsiella pneumoniae</name>
    <dbReference type="NCBI Taxonomy" id="573"/>
    <lineage>
        <taxon>Bacteria</taxon>
        <taxon>Pseudomonadati</taxon>
        <taxon>Pseudomonadota</taxon>
        <taxon>Gammaproteobacteria</taxon>
        <taxon>Enterobacterales</taxon>
        <taxon>Enterobacteriaceae</taxon>
        <taxon>Klebsiella/Raoultella group</taxon>
        <taxon>Klebsiella</taxon>
        <taxon>Klebsiella pneumoniae complex</taxon>
    </lineage>
</organism>